<evidence type="ECO:0000313" key="1">
    <source>
        <dbReference type="EMBL" id="MFM9330742.1"/>
    </source>
</evidence>
<evidence type="ECO:0000313" key="2">
    <source>
        <dbReference type="Proteomes" id="UP001631969"/>
    </source>
</evidence>
<protein>
    <submittedName>
        <fullName evidence="1">PLP-dependent aminotransferase family protein</fullName>
    </submittedName>
</protein>
<reference evidence="1" key="1">
    <citation type="submission" date="2024-12" db="EMBL/GenBank/DDBJ databases">
        <authorList>
            <person name="Wu N."/>
        </authorList>
    </citation>
    <scope>NUCLEOTIDE SEQUENCE</scope>
    <source>
        <strain evidence="1">P15</strain>
    </source>
</reference>
<dbReference type="Proteomes" id="UP001631969">
    <property type="component" value="Unassembled WGS sequence"/>
</dbReference>
<organism evidence="1 2">
    <name type="scientific">Paenibacillus mesotrionivorans</name>
    <dbReference type="NCBI Taxonomy" id="3160968"/>
    <lineage>
        <taxon>Bacteria</taxon>
        <taxon>Bacillati</taxon>
        <taxon>Bacillota</taxon>
        <taxon>Bacilli</taxon>
        <taxon>Bacillales</taxon>
        <taxon>Paenibacillaceae</taxon>
        <taxon>Paenibacillus</taxon>
    </lineage>
</organism>
<name>A0ACC7P246_9BACL</name>
<proteinExistence type="predicted"/>
<gene>
    <name evidence="1" type="ORF">ACI1P1_20835</name>
</gene>
<keyword evidence="1" id="KW-0032">Aminotransferase</keyword>
<keyword evidence="2" id="KW-1185">Reference proteome</keyword>
<dbReference type="EMBL" id="JBJURJ010000014">
    <property type="protein sequence ID" value="MFM9330742.1"/>
    <property type="molecule type" value="Genomic_DNA"/>
</dbReference>
<accession>A0ACC7P246</accession>
<sequence>MDWKPDRYGELSLQEQIVRYFKEGILRGEWTVGARLPSQRILARLWQVNRSTVAQAMAELAALGLVEGQTGGGTRVVNESWSLLAAPPTDWGQVAESGRHQPNLPVIQTINRMEADPGIIRLGTGELAPELLPGREMARLLQEGAKRPVALGYEEPKGNPALRRRIAERLQERGIHATADSVLVVSGALQGLHLIAAGLMRPGSTVLAESPSYLHSVQVFQSAGIRLEGVPMDEAGLRAGLLERYSKQYQAAMLYTNPTFHNPTGKVMSGSRRKELLQTCRELRLPIIEDDVYGDLWLDEPPPPSLKSLDNHGDVLYVGSLSKSVSPGLRIGWVVGPRTAIDRLADIKMQIDYGASSLSQWAALQWLEDGWHERHLEQLRGQLRKRRAAAAAALDREFGGLARWSIPGGGFYIWMEFNRSLPMKQLFDAALREGILLNPGMVYGSEEKPCLRLSYSYASLEELSRGIGILAGLVRRL</sequence>
<keyword evidence="1" id="KW-0808">Transferase</keyword>
<comment type="caution">
    <text evidence="1">The sequence shown here is derived from an EMBL/GenBank/DDBJ whole genome shotgun (WGS) entry which is preliminary data.</text>
</comment>